<dbReference type="Proteomes" id="UP000750711">
    <property type="component" value="Unassembled WGS sequence"/>
</dbReference>
<protein>
    <submittedName>
        <fullName evidence="1">Uncharacterized protein</fullName>
    </submittedName>
</protein>
<dbReference type="SUPFAM" id="SSF52949">
    <property type="entry name" value="Macro domain-like"/>
    <property type="match status" value="1"/>
</dbReference>
<keyword evidence="2" id="KW-1185">Reference proteome</keyword>
<gene>
    <name evidence="1" type="ORF">GP486_008746</name>
</gene>
<dbReference type="AlphaFoldDB" id="A0A9P8I5K9"/>
<name>A0A9P8I5K9_9PEZI</name>
<dbReference type="EMBL" id="JAGHQM010003892">
    <property type="protein sequence ID" value="KAH0538940.1"/>
    <property type="molecule type" value="Genomic_DNA"/>
</dbReference>
<dbReference type="InterPro" id="IPR043472">
    <property type="entry name" value="Macro_dom-like"/>
</dbReference>
<dbReference type="Gene3D" id="3.40.220.10">
    <property type="entry name" value="Leucine Aminopeptidase, subunit E, domain 1"/>
    <property type="match status" value="1"/>
</dbReference>
<organism evidence="1 2">
    <name type="scientific">Trichoglossum hirsutum</name>
    <dbReference type="NCBI Taxonomy" id="265104"/>
    <lineage>
        <taxon>Eukaryota</taxon>
        <taxon>Fungi</taxon>
        <taxon>Dikarya</taxon>
        <taxon>Ascomycota</taxon>
        <taxon>Pezizomycotina</taxon>
        <taxon>Geoglossomycetes</taxon>
        <taxon>Geoglossales</taxon>
        <taxon>Geoglossaceae</taxon>
        <taxon>Trichoglossum</taxon>
    </lineage>
</organism>
<evidence type="ECO:0000313" key="1">
    <source>
        <dbReference type="EMBL" id="KAH0538940.1"/>
    </source>
</evidence>
<accession>A0A9P8I5K9</accession>
<evidence type="ECO:0000313" key="2">
    <source>
        <dbReference type="Proteomes" id="UP000750711"/>
    </source>
</evidence>
<sequence length="111" mass="11968">MLCFVVTIGHDQSATLLQSNLISALRDERIAKAQSLWIPLMGTGTGQLPFRDSFKIIVDALESTGWFDRSDARIHIAPPPDADLNEILNISPDELIEITSGTPGGAGNILP</sequence>
<comment type="caution">
    <text evidence="1">The sequence shown here is derived from an EMBL/GenBank/DDBJ whole genome shotgun (WGS) entry which is preliminary data.</text>
</comment>
<feature type="non-terminal residue" evidence="1">
    <location>
        <position position="111"/>
    </location>
</feature>
<proteinExistence type="predicted"/>
<reference evidence="1" key="1">
    <citation type="submission" date="2021-03" db="EMBL/GenBank/DDBJ databases">
        <title>Comparative genomics and phylogenomic investigation of the class Geoglossomycetes provide insights into ecological specialization and systematics.</title>
        <authorList>
            <person name="Melie T."/>
            <person name="Pirro S."/>
            <person name="Miller A.N."/>
            <person name="Quandt A."/>
        </authorList>
    </citation>
    <scope>NUCLEOTIDE SEQUENCE</scope>
    <source>
        <strain evidence="1">CAQ_001_2017</strain>
    </source>
</reference>